<keyword evidence="1" id="KW-0597">Phosphoprotein</keyword>
<dbReference type="PROSITE" id="PS50851">
    <property type="entry name" value="CHEW"/>
    <property type="match status" value="1"/>
</dbReference>
<feature type="region of interest" description="Disordered" evidence="2">
    <location>
        <begin position="187"/>
        <end position="214"/>
    </location>
</feature>
<dbReference type="CDD" id="cd00588">
    <property type="entry name" value="CheW_like"/>
    <property type="match status" value="1"/>
</dbReference>
<dbReference type="eggNOG" id="COG0784">
    <property type="taxonomic scope" value="Bacteria"/>
</dbReference>
<feature type="modified residue" description="4-aspartylphosphate" evidence="1">
    <location>
        <position position="450"/>
    </location>
</feature>
<dbReference type="SMART" id="SM00448">
    <property type="entry name" value="REC"/>
    <property type="match status" value="1"/>
</dbReference>
<feature type="compositionally biased region" description="Low complexity" evidence="2">
    <location>
        <begin position="49"/>
        <end position="70"/>
    </location>
</feature>
<feature type="domain" description="CheW-like" evidence="4">
    <location>
        <begin position="224"/>
        <end position="376"/>
    </location>
</feature>
<dbReference type="SUPFAM" id="SSF52172">
    <property type="entry name" value="CheY-like"/>
    <property type="match status" value="1"/>
</dbReference>
<dbReference type="Gene3D" id="3.40.50.2300">
    <property type="match status" value="1"/>
</dbReference>
<proteinExistence type="predicted"/>
<feature type="domain" description="Response regulatory" evidence="3">
    <location>
        <begin position="397"/>
        <end position="517"/>
    </location>
</feature>
<evidence type="ECO:0008006" key="7">
    <source>
        <dbReference type="Google" id="ProtNLM"/>
    </source>
</evidence>
<dbReference type="Gene3D" id="2.30.30.40">
    <property type="entry name" value="SH3 Domains"/>
    <property type="match status" value="1"/>
</dbReference>
<dbReference type="InterPro" id="IPR011006">
    <property type="entry name" value="CheY-like_superfamily"/>
</dbReference>
<dbReference type="GO" id="GO:0006935">
    <property type="term" value="P:chemotaxis"/>
    <property type="evidence" value="ECO:0007669"/>
    <property type="project" value="InterPro"/>
</dbReference>
<evidence type="ECO:0000313" key="6">
    <source>
        <dbReference type="Proteomes" id="UP000018731"/>
    </source>
</evidence>
<dbReference type="PANTHER" id="PTHR47233">
    <property type="entry name" value="CHEMOTAXIS PROTEIN CHEV"/>
    <property type="match status" value="1"/>
</dbReference>
<dbReference type="SMART" id="SM00260">
    <property type="entry name" value="CheW"/>
    <property type="match status" value="1"/>
</dbReference>
<dbReference type="AlphaFoldDB" id="V8C568"/>
<feature type="compositionally biased region" description="Polar residues" evidence="2">
    <location>
        <begin position="187"/>
        <end position="201"/>
    </location>
</feature>
<sequence length="517" mass="56145">MLKDIDQQTSLHLNNEAQFLCFTLDDKNPLELFSLPNSSQGTSRAISQNGASISNNTSATNSSLAQSNANVAGAQGALQNGSSNGVPNGLPNSLPNSLQGQEQANTLSVCPHCGGAVCPHCGNVVDSLESNESSVEGAQVATHAPHEHTHQNVSDSVYSGATQLTDLTSIKHNSAQNSLITNITSHTNQHTSQNPQPTKPHQTPRDESKSHPHPLLENLESSVFSPTSGQHIGEQLYAINVFKVREIIYYDGEITETAGEKDGLVLGFLTVRGESMPLIDMRRWLYFSSNDPHRDLRPFSINSQKSLVVICHFSSQNIGLKILGVKRIINKNWGEITAGGEFGFDGESKVVATTKYDDGSVIQILDVERMVADAFPDMAESSKLEIDNLQRINTDKLILVAEDSKSASKALGLILEHLHVHYMTFANGEGLLDYLYSDGVATQVGAIITDLEMPKISGFEVLKRVKNTPESRHIPVIVNSSMSSDSNVEMAQKLGANAFISKSNPAEVEEYLRKFLI</sequence>
<comment type="caution">
    <text evidence="5">The sequence shown here is derived from an EMBL/GenBank/DDBJ whole genome shotgun (WGS) entry which is preliminary data.</text>
</comment>
<dbReference type="InterPro" id="IPR001789">
    <property type="entry name" value="Sig_transdc_resp-reg_receiver"/>
</dbReference>
<dbReference type="PANTHER" id="PTHR47233:SF3">
    <property type="entry name" value="CHEMOTAXIS PROTEIN CHEV"/>
    <property type="match status" value="1"/>
</dbReference>
<protein>
    <recommendedName>
        <fullName evidence="7">Response regulatory domain-containing protein</fullName>
    </recommendedName>
</protein>
<organism evidence="5 6">
    <name type="scientific">Helicobacter macacae MIT 99-5501</name>
    <dbReference type="NCBI Taxonomy" id="1357400"/>
    <lineage>
        <taxon>Bacteria</taxon>
        <taxon>Pseudomonadati</taxon>
        <taxon>Campylobacterota</taxon>
        <taxon>Epsilonproteobacteria</taxon>
        <taxon>Campylobacterales</taxon>
        <taxon>Helicobacteraceae</taxon>
        <taxon>Helicobacter</taxon>
    </lineage>
</organism>
<dbReference type="Pfam" id="PF00072">
    <property type="entry name" value="Response_reg"/>
    <property type="match status" value="1"/>
</dbReference>
<reference evidence="5 6" key="1">
    <citation type="journal article" date="2014" name="Genome Announc.">
        <title>Draft genome sequences of six enterohepatic helicobacter species isolated from humans and one from rhesus macaques.</title>
        <authorList>
            <person name="Shen Z."/>
            <person name="Sheh A."/>
            <person name="Young S.K."/>
            <person name="Abouelliel A."/>
            <person name="Ward D.V."/>
            <person name="Earl A.M."/>
            <person name="Fox J.G."/>
        </authorList>
    </citation>
    <scope>NUCLEOTIDE SEQUENCE [LARGE SCALE GENOMIC DNA]</scope>
    <source>
        <strain evidence="5 6">MIT 99-5501</strain>
    </source>
</reference>
<accession>V8C568</accession>
<dbReference type="eggNOG" id="COG0835">
    <property type="taxonomic scope" value="Bacteria"/>
</dbReference>
<dbReference type="Proteomes" id="UP000018731">
    <property type="component" value="Unassembled WGS sequence"/>
</dbReference>
<dbReference type="HOGENOM" id="CLU_526548_0_0_7"/>
<feature type="region of interest" description="Disordered" evidence="2">
    <location>
        <begin position="35"/>
        <end position="99"/>
    </location>
</feature>
<feature type="compositionally biased region" description="Polar residues" evidence="2">
    <location>
        <begin position="77"/>
        <end position="99"/>
    </location>
</feature>
<evidence type="ECO:0000259" key="3">
    <source>
        <dbReference type="PROSITE" id="PS50110"/>
    </source>
</evidence>
<dbReference type="InterPro" id="IPR036061">
    <property type="entry name" value="CheW-like_dom_sf"/>
</dbReference>
<evidence type="ECO:0000256" key="2">
    <source>
        <dbReference type="SAM" id="MobiDB-lite"/>
    </source>
</evidence>
<gene>
    <name evidence="5" type="ORF">HMPREF2086_01805</name>
</gene>
<dbReference type="PROSITE" id="PS50110">
    <property type="entry name" value="RESPONSE_REGULATORY"/>
    <property type="match status" value="1"/>
</dbReference>
<keyword evidence="6" id="KW-1185">Reference proteome</keyword>
<dbReference type="PATRIC" id="fig|1357400.3.peg.2441"/>
<feature type="region of interest" description="Disordered" evidence="2">
    <location>
        <begin position="132"/>
        <end position="154"/>
    </location>
</feature>
<evidence type="ECO:0000256" key="1">
    <source>
        <dbReference type="PROSITE-ProRule" id="PRU00169"/>
    </source>
</evidence>
<feature type="compositionally biased region" description="Polar residues" evidence="2">
    <location>
        <begin position="35"/>
        <end position="48"/>
    </location>
</feature>
<evidence type="ECO:0000259" key="4">
    <source>
        <dbReference type="PROSITE" id="PS50851"/>
    </source>
</evidence>
<dbReference type="Pfam" id="PF01584">
    <property type="entry name" value="CheW"/>
    <property type="match status" value="1"/>
</dbReference>
<dbReference type="SUPFAM" id="SSF50341">
    <property type="entry name" value="CheW-like"/>
    <property type="match status" value="1"/>
</dbReference>
<name>V8C568_9HELI</name>
<dbReference type="STRING" id="1357400.HMPREF2086_01805"/>
<dbReference type="GO" id="GO:0000160">
    <property type="term" value="P:phosphorelay signal transduction system"/>
    <property type="evidence" value="ECO:0007669"/>
    <property type="project" value="InterPro"/>
</dbReference>
<dbReference type="EMBL" id="AZJI01000009">
    <property type="protein sequence ID" value="ETD22494.1"/>
    <property type="molecule type" value="Genomic_DNA"/>
</dbReference>
<dbReference type="Gene3D" id="2.40.50.180">
    <property type="entry name" value="CheA-289, Domain 4"/>
    <property type="match status" value="1"/>
</dbReference>
<dbReference type="InterPro" id="IPR002545">
    <property type="entry name" value="CheW-lke_dom"/>
</dbReference>
<evidence type="ECO:0000313" key="5">
    <source>
        <dbReference type="EMBL" id="ETD22494.1"/>
    </source>
</evidence>